<accession>A0AAD8YEG9</accession>
<feature type="compositionally biased region" description="Acidic residues" evidence="1">
    <location>
        <begin position="34"/>
        <end position="44"/>
    </location>
</feature>
<dbReference type="Proteomes" id="UP001224775">
    <property type="component" value="Unassembled WGS sequence"/>
</dbReference>
<dbReference type="EMBL" id="JATAAI010000008">
    <property type="protein sequence ID" value="KAK1743932.1"/>
    <property type="molecule type" value="Genomic_DNA"/>
</dbReference>
<evidence type="ECO:0000313" key="2">
    <source>
        <dbReference type="EMBL" id="KAK1743932.1"/>
    </source>
</evidence>
<dbReference type="AlphaFoldDB" id="A0AAD8YEG9"/>
<keyword evidence="3" id="KW-1185">Reference proteome</keyword>
<reference evidence="2" key="1">
    <citation type="submission" date="2023-06" db="EMBL/GenBank/DDBJ databases">
        <title>Survivors Of The Sea: Transcriptome response of Skeletonema marinoi to long-term dormancy.</title>
        <authorList>
            <person name="Pinder M.I.M."/>
            <person name="Kourtchenko O."/>
            <person name="Robertson E.K."/>
            <person name="Larsson T."/>
            <person name="Maumus F."/>
            <person name="Osuna-Cruz C.M."/>
            <person name="Vancaester E."/>
            <person name="Stenow R."/>
            <person name="Vandepoele K."/>
            <person name="Ploug H."/>
            <person name="Bruchert V."/>
            <person name="Godhe A."/>
            <person name="Topel M."/>
        </authorList>
    </citation>
    <scope>NUCLEOTIDE SEQUENCE</scope>
    <source>
        <strain evidence="2">R05AC</strain>
    </source>
</reference>
<organism evidence="2 3">
    <name type="scientific">Skeletonema marinoi</name>
    <dbReference type="NCBI Taxonomy" id="267567"/>
    <lineage>
        <taxon>Eukaryota</taxon>
        <taxon>Sar</taxon>
        <taxon>Stramenopiles</taxon>
        <taxon>Ochrophyta</taxon>
        <taxon>Bacillariophyta</taxon>
        <taxon>Coscinodiscophyceae</taxon>
        <taxon>Thalassiosirophycidae</taxon>
        <taxon>Thalassiosirales</taxon>
        <taxon>Skeletonemataceae</taxon>
        <taxon>Skeletonema</taxon>
        <taxon>Skeletonema marinoi-dohrnii complex</taxon>
    </lineage>
</organism>
<feature type="region of interest" description="Disordered" evidence="1">
    <location>
        <begin position="20"/>
        <end position="52"/>
    </location>
</feature>
<proteinExistence type="predicted"/>
<feature type="compositionally biased region" description="Basic and acidic residues" evidence="1">
    <location>
        <begin position="23"/>
        <end position="33"/>
    </location>
</feature>
<sequence length="83" mass="9313">MAESVKQEYSSRMDKLATAADTLEIRSEASAKAEDDEGEDGDDDMSTKTGTDHKKCVPICSSLLTKYLKRRKQQSRFRPLLSL</sequence>
<evidence type="ECO:0000313" key="3">
    <source>
        <dbReference type="Proteomes" id="UP001224775"/>
    </source>
</evidence>
<evidence type="ECO:0000256" key="1">
    <source>
        <dbReference type="SAM" id="MobiDB-lite"/>
    </source>
</evidence>
<protein>
    <submittedName>
        <fullName evidence="2">Uncharacterized protein</fullName>
    </submittedName>
</protein>
<name>A0AAD8YEG9_9STRA</name>
<gene>
    <name evidence="2" type="ORF">QTG54_005529</name>
</gene>
<comment type="caution">
    <text evidence="2">The sequence shown here is derived from an EMBL/GenBank/DDBJ whole genome shotgun (WGS) entry which is preliminary data.</text>
</comment>